<evidence type="ECO:0000313" key="2">
    <source>
        <dbReference type="Proteomes" id="UP000492821"/>
    </source>
</evidence>
<feature type="signal peptide" evidence="1">
    <location>
        <begin position="1"/>
        <end position="19"/>
    </location>
</feature>
<keyword evidence="1" id="KW-0732">Signal</keyword>
<proteinExistence type="predicted"/>
<organism evidence="2 3">
    <name type="scientific">Panagrellus redivivus</name>
    <name type="common">Microworm</name>
    <dbReference type="NCBI Taxonomy" id="6233"/>
    <lineage>
        <taxon>Eukaryota</taxon>
        <taxon>Metazoa</taxon>
        <taxon>Ecdysozoa</taxon>
        <taxon>Nematoda</taxon>
        <taxon>Chromadorea</taxon>
        <taxon>Rhabditida</taxon>
        <taxon>Tylenchina</taxon>
        <taxon>Panagrolaimomorpha</taxon>
        <taxon>Panagrolaimoidea</taxon>
        <taxon>Panagrolaimidae</taxon>
        <taxon>Panagrellus</taxon>
    </lineage>
</organism>
<feature type="chain" id="PRO_5029013554" evidence="1">
    <location>
        <begin position="20"/>
        <end position="130"/>
    </location>
</feature>
<dbReference type="Gene3D" id="2.60.20.10">
    <property type="entry name" value="Crystallins"/>
    <property type="match status" value="1"/>
</dbReference>
<sequence length="130" mass="14707">MSSFTILLFLAACYLAVLAEGKHITLYEHSYDLESGEDFHADDGTYDCHNLPEWSSLKASATKTHGHCVALFTRENCDGPRFMFIKDCKGSECCYNANDFSECKAYDRDDYGEIRETVELNDAVKSYVIC</sequence>
<accession>A0A7E4USN6</accession>
<protein>
    <submittedName>
        <fullName evidence="3">Secreted protein</fullName>
    </submittedName>
</protein>
<name>A0A7E4USN6_PANRE</name>
<dbReference type="AlphaFoldDB" id="A0A7E4USN6"/>
<dbReference type="Proteomes" id="UP000492821">
    <property type="component" value="Unassembled WGS sequence"/>
</dbReference>
<evidence type="ECO:0000313" key="3">
    <source>
        <dbReference type="WBParaSite" id="Pan_g12241.t1"/>
    </source>
</evidence>
<reference evidence="3" key="2">
    <citation type="submission" date="2020-10" db="UniProtKB">
        <authorList>
            <consortium name="WormBaseParasite"/>
        </authorList>
    </citation>
    <scope>IDENTIFICATION</scope>
</reference>
<dbReference type="WBParaSite" id="Pan_g12241.t1">
    <property type="protein sequence ID" value="Pan_g12241.t1"/>
    <property type="gene ID" value="Pan_g12241"/>
</dbReference>
<reference evidence="2" key="1">
    <citation type="journal article" date="2013" name="Genetics">
        <title>The draft genome and transcriptome of Panagrellus redivivus are shaped by the harsh demands of a free-living lifestyle.</title>
        <authorList>
            <person name="Srinivasan J."/>
            <person name="Dillman A.R."/>
            <person name="Macchietto M.G."/>
            <person name="Heikkinen L."/>
            <person name="Lakso M."/>
            <person name="Fracchia K.M."/>
            <person name="Antoshechkin I."/>
            <person name="Mortazavi A."/>
            <person name="Wong G."/>
            <person name="Sternberg P.W."/>
        </authorList>
    </citation>
    <scope>NUCLEOTIDE SEQUENCE [LARGE SCALE GENOMIC DNA]</scope>
    <source>
        <strain evidence="2">MT8872</strain>
    </source>
</reference>
<keyword evidence="2" id="KW-1185">Reference proteome</keyword>
<evidence type="ECO:0000256" key="1">
    <source>
        <dbReference type="SAM" id="SignalP"/>
    </source>
</evidence>